<gene>
    <name evidence="7" type="primary">tgt</name>
    <name evidence="9" type="ORF">NMS_0110</name>
</gene>
<dbReference type="Gene3D" id="3.20.20.105">
    <property type="entry name" value="Queuine tRNA-ribosyltransferase-like"/>
    <property type="match status" value="1"/>
</dbReference>
<evidence type="ECO:0000256" key="6">
    <source>
        <dbReference type="ARBA" id="ARBA00050112"/>
    </source>
</evidence>
<comment type="subunit">
    <text evidence="7">Homodimer. Within each dimer, one monomer is responsible for RNA recognition and catalysis, while the other monomer binds to the replacement base PreQ1.</text>
</comment>
<feature type="binding site" evidence="7">
    <location>
        <position position="199"/>
    </location>
    <ligand>
        <name>substrate</name>
    </ligand>
</feature>
<dbReference type="InterPro" id="IPR036511">
    <property type="entry name" value="TGT-like_sf"/>
</dbReference>
<dbReference type="EMBL" id="AP014548">
    <property type="protein sequence ID" value="BAO54119.1"/>
    <property type="molecule type" value="Genomic_DNA"/>
</dbReference>
<dbReference type="SUPFAM" id="SSF51713">
    <property type="entry name" value="tRNA-guanine transglycosylase"/>
    <property type="match status" value="1"/>
</dbReference>
<proteinExistence type="inferred from homology"/>
<feature type="region of interest" description="RNA binding; important for wobble base 34 recognition" evidence="7">
    <location>
        <begin position="281"/>
        <end position="285"/>
    </location>
</feature>
<feature type="binding site" evidence="7">
    <location>
        <position position="226"/>
    </location>
    <ligand>
        <name>substrate</name>
    </ligand>
</feature>
<protein>
    <recommendedName>
        <fullName evidence="7">Queuine tRNA-ribosyltransferase</fullName>
        <ecNumber evidence="7">2.4.2.29</ecNumber>
    </recommendedName>
    <alternativeName>
        <fullName evidence="7">Guanine insertion enzyme</fullName>
    </alternativeName>
    <alternativeName>
        <fullName evidence="7">tRNA-guanine transglycosylase</fullName>
    </alternativeName>
</protein>
<feature type="active site" description="Nucleophile" evidence="7">
    <location>
        <position position="276"/>
    </location>
</feature>
<dbReference type="AlphaFoldDB" id="W8VMY0"/>
<feature type="binding site" evidence="7">
    <location>
        <position position="151"/>
    </location>
    <ligand>
        <name>substrate</name>
    </ligand>
</feature>
<evidence type="ECO:0000259" key="8">
    <source>
        <dbReference type="Pfam" id="PF01702"/>
    </source>
</evidence>
<feature type="active site" description="Proton acceptor" evidence="7">
    <location>
        <position position="97"/>
    </location>
</feature>
<dbReference type="HAMAP" id="MF_00168">
    <property type="entry name" value="Q_tRNA_Tgt"/>
    <property type="match status" value="1"/>
</dbReference>
<keyword evidence="10" id="KW-1185">Reference proteome</keyword>
<keyword evidence="2 7" id="KW-0328">Glycosyltransferase</keyword>
<evidence type="ECO:0000256" key="1">
    <source>
        <dbReference type="ARBA" id="ARBA00004691"/>
    </source>
</evidence>
<dbReference type="NCBIfam" id="TIGR00430">
    <property type="entry name" value="Q_tRNA_tgt"/>
    <property type="match status" value="1"/>
</dbReference>
<sequence length="381" mass="43625">MSRMKMKFDLLQTDANSQARAGVVHTDHGAIETPIFMPVGTVGTVKGVHQRELKEDVNPDIILANTYHLYLRPGMEVLEKAGGLHQFMNWDRPILTDSGGYQVYSLSANRKIKEEGVKFKSHIDGSYHTFTPERAMDIQRSIGADIIMAFDECTPYPCEFNYARRSMHMTHRWLKRCIERFDNTPDKYGFTQTLFPIIQGSTYTDLRKQSAEFVANCDMDANAIGGLSVGEPAEEMYAMTEVVTAILPKDKPRYLMGVGTPINLLENVALGIDMFDCVMPTRNGRNGMIFTTHGSINIKNKKWEMDFSPLDEAGYAWVDTEYSKAYVRHLFTVNEMLGRQICTIHNLAFYLWLMREARKHILAGDFRTWKDQMVKQMDNRL</sequence>
<comment type="caution">
    <text evidence="7">Lacks conserved residue(s) required for the propagation of feature annotation.</text>
</comment>
<keyword evidence="4 7" id="KW-0819">tRNA processing</keyword>
<dbReference type="GO" id="GO:0008479">
    <property type="term" value="F:tRNA-guanosine(34) queuine transglycosylase activity"/>
    <property type="evidence" value="ECO:0007669"/>
    <property type="project" value="UniProtKB-UniRule"/>
</dbReference>
<organism evidence="9 10">
    <name type="scientific">Nonlabens marinus S1-08</name>
    <dbReference type="NCBI Taxonomy" id="1454201"/>
    <lineage>
        <taxon>Bacteria</taxon>
        <taxon>Pseudomonadati</taxon>
        <taxon>Bacteroidota</taxon>
        <taxon>Flavobacteriia</taxon>
        <taxon>Flavobacteriales</taxon>
        <taxon>Flavobacteriaceae</taxon>
        <taxon>Nonlabens</taxon>
    </lineage>
</organism>
<dbReference type="InterPro" id="IPR004803">
    <property type="entry name" value="TGT"/>
</dbReference>
<comment type="catalytic activity">
    <reaction evidence="6 7">
        <text>7-aminomethyl-7-carbaguanine + guanosine(34) in tRNA = 7-aminomethyl-7-carbaguanosine(34) in tRNA + guanine</text>
        <dbReference type="Rhea" id="RHEA:24104"/>
        <dbReference type="Rhea" id="RHEA-COMP:10341"/>
        <dbReference type="Rhea" id="RHEA-COMP:10342"/>
        <dbReference type="ChEBI" id="CHEBI:16235"/>
        <dbReference type="ChEBI" id="CHEBI:58703"/>
        <dbReference type="ChEBI" id="CHEBI:74269"/>
        <dbReference type="ChEBI" id="CHEBI:82833"/>
        <dbReference type="EC" id="2.4.2.29"/>
    </reaction>
</comment>
<dbReference type="HOGENOM" id="CLU_022060_0_1_10"/>
<keyword evidence="3 7" id="KW-0808">Transferase</keyword>
<keyword evidence="5 7" id="KW-0671">Queuosine biosynthesis</keyword>
<dbReference type="InterPro" id="IPR002616">
    <property type="entry name" value="tRNA_ribo_trans-like"/>
</dbReference>
<evidence type="ECO:0000256" key="2">
    <source>
        <dbReference type="ARBA" id="ARBA00022676"/>
    </source>
</evidence>
<dbReference type="STRING" id="1454201.NMS_0110"/>
<feature type="binding site" evidence="7">
    <location>
        <begin position="97"/>
        <end position="101"/>
    </location>
    <ligand>
        <name>substrate</name>
    </ligand>
</feature>
<evidence type="ECO:0000256" key="4">
    <source>
        <dbReference type="ARBA" id="ARBA00022694"/>
    </source>
</evidence>
<feature type="region of interest" description="RNA binding" evidence="7">
    <location>
        <begin position="257"/>
        <end position="263"/>
    </location>
</feature>
<feature type="domain" description="tRNA-guanine(15) transglycosylase-like" evidence="8">
    <location>
        <begin position="18"/>
        <end position="377"/>
    </location>
</feature>
<dbReference type="PANTHER" id="PTHR46499">
    <property type="entry name" value="QUEUINE TRNA-RIBOSYLTRANSFERASE"/>
    <property type="match status" value="1"/>
</dbReference>
<dbReference type="UniPathway" id="UPA00392"/>
<dbReference type="GO" id="GO:0005829">
    <property type="term" value="C:cytosol"/>
    <property type="evidence" value="ECO:0007669"/>
    <property type="project" value="TreeGrafter"/>
</dbReference>
<evidence type="ECO:0000313" key="9">
    <source>
        <dbReference type="EMBL" id="BAO54119.1"/>
    </source>
</evidence>
<comment type="pathway">
    <text evidence="1 7">tRNA modification; tRNA-queuosine biosynthesis.</text>
</comment>
<dbReference type="GO" id="GO:0008616">
    <property type="term" value="P:tRNA queuosine(34) biosynthetic process"/>
    <property type="evidence" value="ECO:0007669"/>
    <property type="project" value="UniProtKB-UniRule"/>
</dbReference>
<evidence type="ECO:0000256" key="5">
    <source>
        <dbReference type="ARBA" id="ARBA00022785"/>
    </source>
</evidence>
<dbReference type="Pfam" id="PF01702">
    <property type="entry name" value="TGT"/>
    <property type="match status" value="1"/>
</dbReference>
<dbReference type="InterPro" id="IPR050076">
    <property type="entry name" value="ArchSynthase1/Queuine_TRR"/>
</dbReference>
<evidence type="ECO:0000256" key="7">
    <source>
        <dbReference type="HAMAP-Rule" id="MF_00168"/>
    </source>
</evidence>
<dbReference type="NCBIfam" id="TIGR00449">
    <property type="entry name" value="tgt_general"/>
    <property type="match status" value="1"/>
</dbReference>
<dbReference type="EC" id="2.4.2.29" evidence="7"/>
<evidence type="ECO:0000256" key="3">
    <source>
        <dbReference type="ARBA" id="ARBA00022679"/>
    </source>
</evidence>
<dbReference type="KEGG" id="nmf:NMS_0110"/>
<accession>W8VMY0</accession>
<comment type="function">
    <text evidence="7">Catalyzes the base-exchange of a guanine (G) residue with the queuine precursor 7-aminomethyl-7-deazaguanine (PreQ1) at position 34 (anticodon wobble position) in tRNAs with GU(N) anticodons (tRNA-Asp, -Asn, -His and -Tyr). Catalysis occurs through a double-displacement mechanism. The nucleophile active site attacks the C1' of nucleotide 34 to detach the guanine base from the RNA, forming a covalent enzyme-RNA intermediate. The proton acceptor active site deprotonates the incoming PreQ1, allowing a nucleophilic attack on the C1' of the ribose to form the product. After dissociation, two additional enzymatic reactions on the tRNA convert PreQ1 to queuine (Q), resulting in the hypermodified nucleoside queuosine (7-(((4,5-cis-dihydroxy-2-cyclopenten-1-yl)amino)methyl)-7-deazaguanosine).</text>
</comment>
<dbReference type="PANTHER" id="PTHR46499:SF1">
    <property type="entry name" value="QUEUINE TRNA-RIBOSYLTRANSFERASE"/>
    <property type="match status" value="1"/>
</dbReference>
<evidence type="ECO:0000313" key="10">
    <source>
        <dbReference type="Proteomes" id="UP000031760"/>
    </source>
</evidence>
<reference evidence="9 10" key="1">
    <citation type="journal article" date="2014" name="Proc. Natl. Acad. Sci. U.S.A.">
        <title>Functional characterization of flavobacteria rhodopsins reveals a unique class of light-driven chloride pump in bacteria.</title>
        <authorList>
            <person name="Yoshizawa S."/>
            <person name="Kumagai Y."/>
            <person name="Kim H."/>
            <person name="Ogura Y."/>
            <person name="Hayashi T."/>
            <person name="Iwasaki W."/>
            <person name="DeLong E.F."/>
            <person name="Kogure K."/>
        </authorList>
    </citation>
    <scope>NUCLEOTIDE SEQUENCE [LARGE SCALE GENOMIC DNA]</scope>
    <source>
        <strain evidence="9 10">S1-08</strain>
    </source>
</reference>
<dbReference type="Proteomes" id="UP000031760">
    <property type="component" value="Chromosome"/>
</dbReference>
<dbReference type="FunFam" id="3.20.20.105:FF:000001">
    <property type="entry name" value="Queuine tRNA-ribosyltransferase"/>
    <property type="match status" value="1"/>
</dbReference>
<name>W8VMY0_9FLAO</name>
<comment type="similarity">
    <text evidence="7">Belongs to the queuine tRNA-ribosyltransferase family.</text>
</comment>